<keyword evidence="6 10" id="KW-0342">GTP-binding</keyword>
<keyword evidence="5" id="KW-0692">RNA repair</keyword>
<evidence type="ECO:0000256" key="10">
    <source>
        <dbReference type="PIRSR" id="PIRSR601233-2"/>
    </source>
</evidence>
<sequence length="373" mass="41502">MHDQASYRHWLSEKLGEKLTTQVKRLRLMKDVKHVRLMADAHLAENVCVGCVLATTKLIYPTAIGGDIGCGMLAAPIAMCADDIQEKEAAAIFKRLSQSVPIIQHKNHSDLSIFGELSSELLQKEFIRNGSRQIGTLGQGNHFLELQRCKLSGQLWLMIHTGSRCMGPAIRDFHLNHGHGRSHGLTYLDSGTEGGEAFLQDMQWVRRYASVNRLTILAQCEALFHEIFQAGIDKSQLIHCDHNHCEQEDINGQSLWLHRKGACSVRANEQALIPGSMGSDSFHVVGAGSADSLFSCSHGAGRTMSRSQARRSITPERLKKQLSGVFYQAEKLTGLTEEAPESYKRIGQVIKSQKNLFKVKRQLEPILSYKGTT</sequence>
<proteinExistence type="predicted"/>
<evidence type="ECO:0000313" key="12">
    <source>
        <dbReference type="EMBL" id="NYZ69642.1"/>
    </source>
</evidence>
<evidence type="ECO:0000256" key="6">
    <source>
        <dbReference type="ARBA" id="ARBA00023134"/>
    </source>
</evidence>
<protein>
    <recommendedName>
        <fullName evidence="1">3'-phosphate/5'-hydroxy nucleic acid ligase</fullName>
        <ecNumber evidence="1">6.5.1.8</ecNumber>
    </recommendedName>
</protein>
<dbReference type="GO" id="GO:0005525">
    <property type="term" value="F:GTP binding"/>
    <property type="evidence" value="ECO:0007669"/>
    <property type="project" value="UniProtKB-KW"/>
</dbReference>
<keyword evidence="3 11" id="KW-0479">Metal-binding</keyword>
<accession>A0A853ICQ4</accession>
<comment type="caution">
    <text evidence="12">The sequence shown here is derived from an EMBL/GenBank/DDBJ whole genome shotgun (WGS) entry which is preliminary data.</text>
</comment>
<evidence type="ECO:0000256" key="5">
    <source>
        <dbReference type="ARBA" id="ARBA00022800"/>
    </source>
</evidence>
<dbReference type="EC" id="6.5.1.8" evidence="1"/>
<comment type="cofactor">
    <cofactor evidence="11">
        <name>Mn(2+)</name>
        <dbReference type="ChEBI" id="CHEBI:29035"/>
    </cofactor>
    <text evidence="11">Binds 2 manganese ions per subunit.</text>
</comment>
<evidence type="ECO:0000256" key="4">
    <source>
        <dbReference type="ARBA" id="ARBA00022741"/>
    </source>
</evidence>
<feature type="binding site" evidence="10">
    <location>
        <begin position="242"/>
        <end position="243"/>
    </location>
    <ligand>
        <name>GMP</name>
        <dbReference type="ChEBI" id="CHEBI:58115"/>
    </ligand>
</feature>
<keyword evidence="13" id="KW-1185">Reference proteome</keyword>
<name>A0A853ICQ4_9GAMM</name>
<feature type="binding site" evidence="10">
    <location>
        <begin position="274"/>
        <end position="277"/>
    </location>
    <ligand>
        <name>GMP</name>
        <dbReference type="ChEBI" id="CHEBI:58115"/>
    </ligand>
</feature>
<dbReference type="InterPro" id="IPR052915">
    <property type="entry name" value="RtcB-like"/>
</dbReference>
<feature type="binding site" evidence="11">
    <location>
        <position position="242"/>
    </location>
    <ligand>
        <name>Mn(2+)</name>
        <dbReference type="ChEBI" id="CHEBI:29035"/>
        <label>2</label>
    </ligand>
</feature>
<feature type="binding site" evidence="11">
    <location>
        <position position="160"/>
    </location>
    <ligand>
        <name>Mn(2+)</name>
        <dbReference type="ChEBI" id="CHEBI:29035"/>
        <label>2</label>
    </ligand>
</feature>
<evidence type="ECO:0000256" key="9">
    <source>
        <dbReference type="PIRSR" id="PIRSR601233-1"/>
    </source>
</evidence>
<reference evidence="12 13" key="1">
    <citation type="submission" date="2020-07" db="EMBL/GenBank/DDBJ databases">
        <title>Endozoicomonas sp. nov., isolated from sediment.</title>
        <authorList>
            <person name="Gu T."/>
        </authorList>
    </citation>
    <scope>NUCLEOTIDE SEQUENCE [LARGE SCALE GENOMIC DNA]</scope>
    <source>
        <strain evidence="12 13">SM1973</strain>
    </source>
</reference>
<gene>
    <name evidence="12" type="ORF">H0A36_26870</name>
</gene>
<keyword evidence="7 11" id="KW-0464">Manganese</keyword>
<dbReference type="GO" id="GO:0170057">
    <property type="term" value="F:RNA ligase (GTP) activity"/>
    <property type="evidence" value="ECO:0007669"/>
    <property type="project" value="UniProtKB-EC"/>
</dbReference>
<dbReference type="InterPro" id="IPR001233">
    <property type="entry name" value="RtcB"/>
</dbReference>
<feature type="binding site" evidence="10">
    <location>
        <begin position="141"/>
        <end position="145"/>
    </location>
    <ligand>
        <name>GMP</name>
        <dbReference type="ChEBI" id="CHEBI:58115"/>
    </ligand>
</feature>
<evidence type="ECO:0000256" key="7">
    <source>
        <dbReference type="ARBA" id="ARBA00023211"/>
    </source>
</evidence>
<evidence type="ECO:0000256" key="1">
    <source>
        <dbReference type="ARBA" id="ARBA00012726"/>
    </source>
</evidence>
<evidence type="ECO:0000256" key="3">
    <source>
        <dbReference type="ARBA" id="ARBA00022723"/>
    </source>
</evidence>
<evidence type="ECO:0000256" key="8">
    <source>
        <dbReference type="ARBA" id="ARBA00047746"/>
    </source>
</evidence>
<evidence type="ECO:0000256" key="11">
    <source>
        <dbReference type="PIRSR" id="PIRSR601233-3"/>
    </source>
</evidence>
<feature type="binding site" evidence="10">
    <location>
        <position position="370"/>
    </location>
    <ligand>
        <name>GMP</name>
        <dbReference type="ChEBI" id="CHEBI:58115"/>
    </ligand>
</feature>
<dbReference type="AlphaFoldDB" id="A0A853ICQ4"/>
<feature type="binding site" evidence="10">
    <location>
        <position position="281"/>
    </location>
    <ligand>
        <name>GMP</name>
        <dbReference type="ChEBI" id="CHEBI:58115"/>
    </ligand>
</feature>
<dbReference type="RefSeq" id="WP_180571622.1">
    <property type="nucleotide sequence ID" value="NZ_JACCKB010000113.1"/>
</dbReference>
<feature type="binding site" evidence="11">
    <location>
        <position position="142"/>
    </location>
    <ligand>
        <name>Mn(2+)</name>
        <dbReference type="ChEBI" id="CHEBI:29035"/>
        <label>1</label>
    </ligand>
</feature>
<dbReference type="GO" id="GO:0042245">
    <property type="term" value="P:RNA repair"/>
    <property type="evidence" value="ECO:0007669"/>
    <property type="project" value="UniProtKB-KW"/>
</dbReference>
<organism evidence="12 13">
    <name type="scientific">Spartinivicinus marinus</name>
    <dbReference type="NCBI Taxonomy" id="2994442"/>
    <lineage>
        <taxon>Bacteria</taxon>
        <taxon>Pseudomonadati</taxon>
        <taxon>Pseudomonadota</taxon>
        <taxon>Gammaproteobacteria</taxon>
        <taxon>Oceanospirillales</taxon>
        <taxon>Zooshikellaceae</taxon>
        <taxon>Spartinivicinus</taxon>
    </lineage>
</organism>
<evidence type="ECO:0000256" key="2">
    <source>
        <dbReference type="ARBA" id="ARBA00022598"/>
    </source>
</evidence>
<dbReference type="Gene3D" id="3.90.1860.10">
    <property type="entry name" value="tRNA-splicing ligase RtcB"/>
    <property type="match status" value="1"/>
</dbReference>
<dbReference type="EMBL" id="JACCKB010000113">
    <property type="protein sequence ID" value="NYZ69642.1"/>
    <property type="molecule type" value="Genomic_DNA"/>
</dbReference>
<dbReference type="PANTHER" id="PTHR43749">
    <property type="entry name" value="RNA-SPLICING LIGASE RTCB"/>
    <property type="match status" value="1"/>
</dbReference>
<dbReference type="GO" id="GO:0006281">
    <property type="term" value="P:DNA repair"/>
    <property type="evidence" value="ECO:0007669"/>
    <property type="project" value="TreeGrafter"/>
</dbReference>
<dbReference type="GO" id="GO:0006396">
    <property type="term" value="P:RNA processing"/>
    <property type="evidence" value="ECO:0007669"/>
    <property type="project" value="InterPro"/>
</dbReference>
<comment type="catalytic activity">
    <reaction evidence="8">
        <text>a 3'-end 3'-phospho-ribonucleotide-RNA + a 5'-end dephospho-ribonucleoside-RNA + GTP = a ribonucleotidyl-ribonucleotide-RNA + GMP + diphosphate</text>
        <dbReference type="Rhea" id="RHEA:68076"/>
        <dbReference type="Rhea" id="RHEA-COMP:10463"/>
        <dbReference type="Rhea" id="RHEA-COMP:13936"/>
        <dbReference type="Rhea" id="RHEA-COMP:17355"/>
        <dbReference type="ChEBI" id="CHEBI:33019"/>
        <dbReference type="ChEBI" id="CHEBI:37565"/>
        <dbReference type="ChEBI" id="CHEBI:58115"/>
        <dbReference type="ChEBI" id="CHEBI:83062"/>
        <dbReference type="ChEBI" id="CHEBI:138284"/>
        <dbReference type="ChEBI" id="CHEBI:173118"/>
        <dbReference type="EC" id="6.5.1.8"/>
    </reaction>
</comment>
<dbReference type="Proteomes" id="UP000569732">
    <property type="component" value="Unassembled WGS sequence"/>
</dbReference>
<feature type="active site" description="GMP-histidine intermediate" evidence="9">
    <location>
        <position position="298"/>
    </location>
</feature>
<dbReference type="GO" id="GO:0003909">
    <property type="term" value="F:DNA ligase activity"/>
    <property type="evidence" value="ECO:0007669"/>
    <property type="project" value="TreeGrafter"/>
</dbReference>
<feature type="binding site" evidence="10">
    <location>
        <begin position="298"/>
        <end position="301"/>
    </location>
    <ligand>
        <name>GMP</name>
        <dbReference type="ChEBI" id="CHEBI:58115"/>
    </ligand>
</feature>
<dbReference type="InterPro" id="IPR036025">
    <property type="entry name" value="RtcB-like_sf"/>
</dbReference>
<dbReference type="PANTHER" id="PTHR43749:SF2">
    <property type="entry name" value="RNA-SPLICING LIGASE RTCB"/>
    <property type="match status" value="1"/>
</dbReference>
<dbReference type="SUPFAM" id="SSF103365">
    <property type="entry name" value="Hypothetical protein PH1602"/>
    <property type="match status" value="1"/>
</dbReference>
<keyword evidence="2" id="KW-0436">Ligase</keyword>
<dbReference type="Pfam" id="PF01139">
    <property type="entry name" value="RtcB"/>
    <property type="match status" value="2"/>
</dbReference>
<keyword evidence="4 10" id="KW-0547">Nucleotide-binding</keyword>
<evidence type="ECO:0000313" key="13">
    <source>
        <dbReference type="Proteomes" id="UP000569732"/>
    </source>
</evidence>
<dbReference type="GO" id="GO:0030145">
    <property type="term" value="F:manganese ion binding"/>
    <property type="evidence" value="ECO:0007669"/>
    <property type="project" value="TreeGrafter"/>
</dbReference>